<feature type="transmembrane region" description="Helical" evidence="7">
    <location>
        <begin position="96"/>
        <end position="117"/>
    </location>
</feature>
<name>A0A5R8Y242_9BACT</name>
<keyword evidence="2" id="KW-1003">Cell membrane</keyword>
<evidence type="ECO:0000256" key="1">
    <source>
        <dbReference type="ARBA" id="ARBA00004429"/>
    </source>
</evidence>
<dbReference type="Pfam" id="PF01618">
    <property type="entry name" value="MotA_ExbB"/>
    <property type="match status" value="1"/>
</dbReference>
<dbReference type="GO" id="GO:0017038">
    <property type="term" value="P:protein import"/>
    <property type="evidence" value="ECO:0007669"/>
    <property type="project" value="TreeGrafter"/>
</dbReference>
<accession>A0A5R8Y242</accession>
<dbReference type="RefSeq" id="WP_138151935.1">
    <property type="nucleotide sequence ID" value="NZ_VANU01000002.1"/>
</dbReference>
<sequence length="178" mass="19595">MLISLINHVNELNLIDYINRGGTIVYILIGLNIIGFSIMLWKFLIIMIAKLRKEAIAQKIVNQLENNDRKYEEKTIQNALNKYLNGLESGLNTVKIIASISPLLGLLGTVVGVLNSFDAISKSGLGDPAIFSTGISVALITTVAGLIVSIPHYIGYNYLVGFIDNIEHKIEERVISKL</sequence>
<evidence type="ECO:0000313" key="10">
    <source>
        <dbReference type="Proteomes" id="UP000308901"/>
    </source>
</evidence>
<dbReference type="OrthoDB" id="4045at2"/>
<comment type="caution">
    <text evidence="9">The sequence shown here is derived from an EMBL/GenBank/DDBJ whole genome shotgun (WGS) entry which is preliminary data.</text>
</comment>
<organism evidence="9 10">
    <name type="scientific">Arcobacter arenosus</name>
    <dbReference type="NCBI Taxonomy" id="2576037"/>
    <lineage>
        <taxon>Bacteria</taxon>
        <taxon>Pseudomonadati</taxon>
        <taxon>Campylobacterota</taxon>
        <taxon>Epsilonproteobacteria</taxon>
        <taxon>Campylobacterales</taxon>
        <taxon>Arcobacteraceae</taxon>
        <taxon>Arcobacter</taxon>
    </lineage>
</organism>
<dbReference type="InterPro" id="IPR002898">
    <property type="entry name" value="MotA_ExbB_proton_chnl"/>
</dbReference>
<evidence type="ECO:0000256" key="3">
    <source>
        <dbReference type="ARBA" id="ARBA00022692"/>
    </source>
</evidence>
<keyword evidence="6" id="KW-0813">Transport</keyword>
<feature type="transmembrane region" description="Helical" evidence="7">
    <location>
        <begin position="24"/>
        <end position="49"/>
    </location>
</feature>
<feature type="transmembrane region" description="Helical" evidence="7">
    <location>
        <begin position="129"/>
        <end position="150"/>
    </location>
</feature>
<keyword evidence="4 7" id="KW-1133">Transmembrane helix</keyword>
<reference evidence="9 10" key="1">
    <citation type="submission" date="2019-05" db="EMBL/GenBank/DDBJ databases">
        <title>Arcobacter sp. nov., isolated from sea sediment.</title>
        <authorList>
            <person name="Kim W."/>
        </authorList>
    </citation>
    <scope>NUCLEOTIDE SEQUENCE [LARGE SCALE GENOMIC DNA]</scope>
    <source>
        <strain evidence="9 10">CAU 1517</strain>
    </source>
</reference>
<keyword evidence="3 7" id="KW-0812">Transmembrane</keyword>
<dbReference type="EMBL" id="VANU01000002">
    <property type="protein sequence ID" value="TLP39352.1"/>
    <property type="molecule type" value="Genomic_DNA"/>
</dbReference>
<evidence type="ECO:0000313" key="9">
    <source>
        <dbReference type="EMBL" id="TLP39352.1"/>
    </source>
</evidence>
<keyword evidence="6" id="KW-0653">Protein transport</keyword>
<dbReference type="PANTHER" id="PTHR30625">
    <property type="entry name" value="PROTEIN TOLQ"/>
    <property type="match status" value="1"/>
</dbReference>
<evidence type="ECO:0000256" key="5">
    <source>
        <dbReference type="ARBA" id="ARBA00023136"/>
    </source>
</evidence>
<gene>
    <name evidence="9" type="ORF">FDK22_05635</name>
</gene>
<dbReference type="PANTHER" id="PTHR30625:SF11">
    <property type="entry name" value="MOTA_TOLQ_EXBB PROTON CHANNEL DOMAIN-CONTAINING PROTEIN"/>
    <property type="match status" value="1"/>
</dbReference>
<feature type="domain" description="MotA/TolQ/ExbB proton channel" evidence="8">
    <location>
        <begin position="55"/>
        <end position="171"/>
    </location>
</feature>
<comment type="similarity">
    <text evidence="6">Belongs to the exbB/tolQ family.</text>
</comment>
<keyword evidence="5 7" id="KW-0472">Membrane</keyword>
<dbReference type="Proteomes" id="UP000308901">
    <property type="component" value="Unassembled WGS sequence"/>
</dbReference>
<dbReference type="AlphaFoldDB" id="A0A5R8Y242"/>
<evidence type="ECO:0000256" key="4">
    <source>
        <dbReference type="ARBA" id="ARBA00022989"/>
    </source>
</evidence>
<evidence type="ECO:0000259" key="8">
    <source>
        <dbReference type="Pfam" id="PF01618"/>
    </source>
</evidence>
<proteinExistence type="inferred from homology"/>
<dbReference type="GO" id="GO:0005886">
    <property type="term" value="C:plasma membrane"/>
    <property type="evidence" value="ECO:0007669"/>
    <property type="project" value="UniProtKB-SubCell"/>
</dbReference>
<keyword evidence="10" id="KW-1185">Reference proteome</keyword>
<dbReference type="InterPro" id="IPR050790">
    <property type="entry name" value="ExbB/TolQ_transport"/>
</dbReference>
<protein>
    <submittedName>
        <fullName evidence="9">MotA/TolQ/ExbB proton channel family protein</fullName>
    </submittedName>
</protein>
<evidence type="ECO:0000256" key="2">
    <source>
        <dbReference type="ARBA" id="ARBA00022475"/>
    </source>
</evidence>
<evidence type="ECO:0000256" key="7">
    <source>
        <dbReference type="SAM" id="Phobius"/>
    </source>
</evidence>
<evidence type="ECO:0000256" key="6">
    <source>
        <dbReference type="RuleBase" id="RU004057"/>
    </source>
</evidence>
<comment type="subcellular location">
    <subcellularLocation>
        <location evidence="1">Cell inner membrane</location>
        <topology evidence="1">Multi-pass membrane protein</topology>
    </subcellularLocation>
    <subcellularLocation>
        <location evidence="6">Membrane</location>
        <topology evidence="6">Multi-pass membrane protein</topology>
    </subcellularLocation>
</comment>